<feature type="signal peptide" evidence="2">
    <location>
        <begin position="1"/>
        <end position="19"/>
    </location>
</feature>
<name>A0A921NUN3_9RHOB</name>
<feature type="compositionally biased region" description="Low complexity" evidence="1">
    <location>
        <begin position="174"/>
        <end position="196"/>
    </location>
</feature>
<evidence type="ECO:0000313" key="3">
    <source>
        <dbReference type="EMBL" id="KAF0675888.1"/>
    </source>
</evidence>
<feature type="compositionally biased region" description="Basic and acidic residues" evidence="1">
    <location>
        <begin position="116"/>
        <end position="128"/>
    </location>
</feature>
<organism evidence="3 4">
    <name type="scientific">Profundibacterium mesophilum KAUST100406-0324</name>
    <dbReference type="NCBI Taxonomy" id="1037889"/>
    <lineage>
        <taxon>Bacteria</taxon>
        <taxon>Pseudomonadati</taxon>
        <taxon>Pseudomonadota</taxon>
        <taxon>Alphaproteobacteria</taxon>
        <taxon>Rhodobacterales</taxon>
        <taxon>Roseobacteraceae</taxon>
        <taxon>Profundibacterium</taxon>
    </lineage>
</organism>
<dbReference type="GO" id="GO:0006878">
    <property type="term" value="P:intracellular copper ion homeostasis"/>
    <property type="evidence" value="ECO:0007669"/>
    <property type="project" value="InterPro"/>
</dbReference>
<dbReference type="InterPro" id="IPR007939">
    <property type="entry name" value="Cu-R_B_prcur"/>
</dbReference>
<evidence type="ECO:0000256" key="2">
    <source>
        <dbReference type="SAM" id="SignalP"/>
    </source>
</evidence>
<reference evidence="3" key="1">
    <citation type="submission" date="2013-03" db="EMBL/GenBank/DDBJ databases">
        <title>Genome Sequence of the Profundibacterium mesophilum strain KAUST100406-0324T from Red Sea, a novel genus in the family Rhodobacteraceae.</title>
        <authorList>
            <person name="Essack M."/>
            <person name="Alam I."/>
            <person name="Lafi F."/>
            <person name="Alawi W."/>
            <person name="Kamanu F."/>
            <person name="Al-Suwailem A."/>
            <person name="Lee O.O."/>
            <person name="Xu Y."/>
            <person name="Bajic V."/>
            <person name="Qian P.-Y."/>
            <person name="Archer J."/>
        </authorList>
    </citation>
    <scope>NUCLEOTIDE SEQUENCE</scope>
    <source>
        <strain evidence="3">KAUST100406-0324</strain>
    </source>
</reference>
<evidence type="ECO:0000313" key="4">
    <source>
        <dbReference type="Proteomes" id="UP000698242"/>
    </source>
</evidence>
<dbReference type="RefSeq" id="WP_201288980.1">
    <property type="nucleotide sequence ID" value="NZ_APKE01000021.1"/>
</dbReference>
<feature type="chain" id="PRO_5037702629" evidence="2">
    <location>
        <begin position="20"/>
        <end position="499"/>
    </location>
</feature>
<keyword evidence="2" id="KW-0732">Signal</keyword>
<protein>
    <submittedName>
        <fullName evidence="3">Copper-binding protein</fullName>
    </submittedName>
</protein>
<dbReference type="EMBL" id="APKE01000021">
    <property type="protein sequence ID" value="KAF0675888.1"/>
    <property type="molecule type" value="Genomic_DNA"/>
</dbReference>
<sequence>MKRFMITFLAAGFAGAAFAQTASGPEAVPMADPMAGHDMSSMTQMQDPGSSAADCDDSDPSASGGTAGVTECDETPPAAPMAGHDMNAMDDMEGMDHGAMTGGETSERSAAPADPMEGHDMGAMEGMDHGAMTGGETSERSAAPAAPMAGHDMGAMEGMDHGAMTGAETSERSAAPAAPMAGHDMGAMDGMDHGAMTGSETSEASAAPADPMAGHDMGAMEGMDHGAMTGGAAAGDAMAGHDMGAMNAPEIADAPPPAAAFSGPAHAADLYYGDAVMARSREHLDEEMGDVTAYKFLLDQLEIRPDGDESALNWDGQAWYGGDINKLWVKTEGELTLGESLESGEIQLLWNRTVTPWADLQTGLRYDFGEDADRAHFVLGVQSLLPYFYELEAAAFLSDEGDVTARAEAEYDMLLTQKLILQPSAEIELSAQDIPELGIGAGVTGIEAGLRLRYEIVPEFAPYIGVTYDRLIGETADLAGARGEDKSAWSGVIGVRMWF</sequence>
<dbReference type="Pfam" id="PF05275">
    <property type="entry name" value="CopB"/>
    <property type="match status" value="1"/>
</dbReference>
<dbReference type="Proteomes" id="UP000698242">
    <property type="component" value="Unassembled WGS sequence"/>
</dbReference>
<accession>A0A921NUN3</accession>
<dbReference type="GO" id="GO:0005507">
    <property type="term" value="F:copper ion binding"/>
    <property type="evidence" value="ECO:0007669"/>
    <property type="project" value="InterPro"/>
</dbReference>
<evidence type="ECO:0000256" key="1">
    <source>
        <dbReference type="SAM" id="MobiDB-lite"/>
    </source>
</evidence>
<proteinExistence type="predicted"/>
<keyword evidence="4" id="KW-1185">Reference proteome</keyword>
<dbReference type="GO" id="GO:0009279">
    <property type="term" value="C:cell outer membrane"/>
    <property type="evidence" value="ECO:0007669"/>
    <property type="project" value="InterPro"/>
</dbReference>
<gene>
    <name evidence="3" type="ORF">PMES_01778</name>
</gene>
<dbReference type="AlphaFoldDB" id="A0A921NUN3"/>
<comment type="caution">
    <text evidence="3">The sequence shown here is derived from an EMBL/GenBank/DDBJ whole genome shotgun (WGS) entry which is preliminary data.</text>
</comment>
<feature type="region of interest" description="Disordered" evidence="1">
    <location>
        <begin position="32"/>
        <end position="216"/>
    </location>
</feature>